<keyword evidence="4 8" id="KW-0732">Signal</keyword>
<dbReference type="SUPFAM" id="SSF53474">
    <property type="entry name" value="alpha/beta-Hydrolases"/>
    <property type="match status" value="1"/>
</dbReference>
<dbReference type="Gene3D" id="3.40.50.1820">
    <property type="entry name" value="alpha/beta hydrolase"/>
    <property type="match status" value="1"/>
</dbReference>
<evidence type="ECO:0000256" key="3">
    <source>
        <dbReference type="ARBA" id="ARBA00022723"/>
    </source>
</evidence>
<proteinExistence type="inferred from homology"/>
<name>A0A7G9RKW7_9BURK</name>
<dbReference type="GO" id="GO:0046872">
    <property type="term" value="F:metal ion binding"/>
    <property type="evidence" value="ECO:0007669"/>
    <property type="project" value="UniProtKB-KW"/>
</dbReference>
<gene>
    <name evidence="9" type="ORF">H9K76_17005</name>
</gene>
<evidence type="ECO:0000256" key="7">
    <source>
        <dbReference type="ARBA" id="ARBA00023157"/>
    </source>
</evidence>
<keyword evidence="3" id="KW-0479">Metal-binding</keyword>
<evidence type="ECO:0000256" key="2">
    <source>
        <dbReference type="ARBA" id="ARBA00022487"/>
    </source>
</evidence>
<dbReference type="AlphaFoldDB" id="A0A7G9RKW7"/>
<dbReference type="InterPro" id="IPR011118">
    <property type="entry name" value="Tannase/feruloyl_esterase"/>
</dbReference>
<evidence type="ECO:0000256" key="4">
    <source>
        <dbReference type="ARBA" id="ARBA00022729"/>
    </source>
</evidence>
<evidence type="ECO:0000256" key="1">
    <source>
        <dbReference type="ARBA" id="ARBA00006249"/>
    </source>
</evidence>
<protein>
    <submittedName>
        <fullName evidence="9">Tannase/feruloyl esterase family alpha/beta hydrolase</fullName>
    </submittedName>
</protein>
<evidence type="ECO:0000313" key="9">
    <source>
        <dbReference type="EMBL" id="QNN56242.1"/>
    </source>
</evidence>
<dbReference type="InterPro" id="IPR029058">
    <property type="entry name" value="AB_hydrolase_fold"/>
</dbReference>
<dbReference type="PROSITE" id="PS51257">
    <property type="entry name" value="PROKAR_LIPOPROTEIN"/>
    <property type="match status" value="1"/>
</dbReference>
<sequence length="531" mass="55560">MAHFTRINSSLRVCAIAAFSAWLASGCGGSSGGLAQGNARHACEVLAGKTIANAALTTTVVGASAEVPEYCKVSGKIGASLNFEMRLPNQWNGRLHYWGGGGYNGSIPPLTGSDASSRLPLVALERGFITVSSDSGHQGSSLDASFARRDPAAARMYGSLSVPTVMASAVKVVEAAYGSPPAKAYFEGCSNGGREALMAVQRNPKLFDGVIARAPGYNAVGFIGHFHLTAKDLAAPGGMLSEGKIKLIASRVRGACDALDGISDGIVSNAAACTPELVGMETLRCDGGADMGDSCLSDAQMKVVTDWTSDVNWNGSPTFHNKGWSLSGNEDYPGVWDAWLTGMGNVRYSARYLLQDTTIRNYMESDPGVDSLAYSPYDQNPGRLVAAGAMNDATDADISPFLDNGGKLIFWHGGADPALSTRSTAVYYQHVRAAVGVDKADAATRLYFAPGVGHCAGGPGADTSDLLAALDAWSSQKVAPSTLVAVKRDGEGWQVFDRPLCAYPQYPRYVGPKGDALAASHAANYRCVVDQ</sequence>
<dbReference type="PANTHER" id="PTHR33938">
    <property type="entry name" value="FERULOYL ESTERASE B-RELATED"/>
    <property type="match status" value="1"/>
</dbReference>
<keyword evidence="5 9" id="KW-0378">Hydrolase</keyword>
<keyword evidence="10" id="KW-1185">Reference proteome</keyword>
<evidence type="ECO:0000313" key="10">
    <source>
        <dbReference type="Proteomes" id="UP000515811"/>
    </source>
</evidence>
<organism evidence="9 10">
    <name type="scientific">Diaphorobacter ruginosibacter</name>
    <dbReference type="NCBI Taxonomy" id="1715720"/>
    <lineage>
        <taxon>Bacteria</taxon>
        <taxon>Pseudomonadati</taxon>
        <taxon>Pseudomonadota</taxon>
        <taxon>Betaproteobacteria</taxon>
        <taxon>Burkholderiales</taxon>
        <taxon>Comamonadaceae</taxon>
        <taxon>Diaphorobacter</taxon>
    </lineage>
</organism>
<keyword evidence="2" id="KW-0719">Serine esterase</keyword>
<dbReference type="Pfam" id="PF07519">
    <property type="entry name" value="Tannase"/>
    <property type="match status" value="1"/>
</dbReference>
<evidence type="ECO:0000256" key="6">
    <source>
        <dbReference type="ARBA" id="ARBA00022837"/>
    </source>
</evidence>
<keyword evidence="6" id="KW-0106">Calcium</keyword>
<dbReference type="PANTHER" id="PTHR33938:SF15">
    <property type="entry name" value="FERULOYL ESTERASE B-RELATED"/>
    <property type="match status" value="1"/>
</dbReference>
<feature type="chain" id="PRO_5028987489" evidence="8">
    <location>
        <begin position="25"/>
        <end position="531"/>
    </location>
</feature>
<evidence type="ECO:0000256" key="5">
    <source>
        <dbReference type="ARBA" id="ARBA00022801"/>
    </source>
</evidence>
<dbReference type="KEGG" id="drg:H9K76_17005"/>
<dbReference type="Proteomes" id="UP000515811">
    <property type="component" value="Chromosome"/>
</dbReference>
<feature type="signal peptide" evidence="8">
    <location>
        <begin position="1"/>
        <end position="24"/>
    </location>
</feature>
<keyword evidence="7" id="KW-1015">Disulfide bond</keyword>
<accession>A0A7G9RKW7</accession>
<comment type="similarity">
    <text evidence="1">Belongs to the tannase family.</text>
</comment>
<evidence type="ECO:0000256" key="8">
    <source>
        <dbReference type="SAM" id="SignalP"/>
    </source>
</evidence>
<dbReference type="GO" id="GO:0052689">
    <property type="term" value="F:carboxylic ester hydrolase activity"/>
    <property type="evidence" value="ECO:0007669"/>
    <property type="project" value="UniProtKB-KW"/>
</dbReference>
<dbReference type="EMBL" id="CP060714">
    <property type="protein sequence ID" value="QNN56242.1"/>
    <property type="molecule type" value="Genomic_DNA"/>
</dbReference>
<reference evidence="9 10" key="1">
    <citation type="submission" date="2020-08" db="EMBL/GenBank/DDBJ databases">
        <title>Genome sequence of Diaphorobacter ruginosibacter DSM 27467T.</title>
        <authorList>
            <person name="Hyun D.-W."/>
            <person name="Bae J.-W."/>
        </authorList>
    </citation>
    <scope>NUCLEOTIDE SEQUENCE [LARGE SCALE GENOMIC DNA]</scope>
    <source>
        <strain evidence="9 10">DSM 27467</strain>
    </source>
</reference>